<dbReference type="RefSeq" id="WP_123651386.1">
    <property type="nucleotide sequence ID" value="NZ_RHFN01000011.1"/>
</dbReference>
<reference evidence="1 2" key="1">
    <citation type="submission" date="2018-10" db="EMBL/GenBank/DDBJ databases">
        <title>Horizontal transference of carbapenem resistance between Klebsiella pneumoniae and Kluyvera ascorbata during abdominal infection: a case report.</title>
        <authorList>
            <person name="Raro O.H.F."/>
            <person name="Lima-Morales D."/>
            <person name="Barth A.L."/>
            <person name="Paim T.G.S."/>
            <person name="Mott M.P."/>
            <person name="Riche C.V.W."/>
            <person name="Teixeira U.F."/>
            <person name="Waechter F."/>
            <person name="Dias C.A.G."/>
        </authorList>
    </citation>
    <scope>NUCLEOTIDE SEQUENCE [LARGE SCALE GENOMIC DNA]</scope>
    <source>
        <strain evidence="1 2">OT2</strain>
    </source>
</reference>
<comment type="caution">
    <text evidence="1">The sequence shown here is derived from an EMBL/GenBank/DDBJ whole genome shotgun (WGS) entry which is preliminary data.</text>
</comment>
<dbReference type="AlphaFoldDB" id="A0A3N2S1Y8"/>
<dbReference type="EMBL" id="RHFN01000011">
    <property type="protein sequence ID" value="ROU13685.1"/>
    <property type="molecule type" value="Genomic_DNA"/>
</dbReference>
<dbReference type="Proteomes" id="UP000268051">
    <property type="component" value="Unassembled WGS sequence"/>
</dbReference>
<dbReference type="Pfam" id="PF16462">
    <property type="entry name" value="Phage_TAC_14"/>
    <property type="match status" value="1"/>
</dbReference>
<sequence length="115" mass="12474">MTDLKSLLMAPENIAHPVKILGADVFIRRITAYEAEAYDEKQAELRAESNSRGIALETASFILSALVDESGVPVPAENLPSPDELLKSRSNAALVEAVSVITRHSWGTLEDAKKN</sequence>
<dbReference type="OrthoDB" id="6493711at2"/>
<protein>
    <submittedName>
        <fullName evidence="1">Phage tail protein</fullName>
    </submittedName>
</protein>
<evidence type="ECO:0000313" key="2">
    <source>
        <dbReference type="Proteomes" id="UP000268051"/>
    </source>
</evidence>
<accession>A0A3N2S1Y8</accession>
<name>A0A3N2S1Y8_9ENTR</name>
<dbReference type="InterPro" id="IPR024410">
    <property type="entry name" value="Phage_TAC_12"/>
</dbReference>
<organism evidence="1 2">
    <name type="scientific">Kluyvera ascorbata</name>
    <dbReference type="NCBI Taxonomy" id="51288"/>
    <lineage>
        <taxon>Bacteria</taxon>
        <taxon>Pseudomonadati</taxon>
        <taxon>Pseudomonadota</taxon>
        <taxon>Gammaproteobacteria</taxon>
        <taxon>Enterobacterales</taxon>
        <taxon>Enterobacteriaceae</taxon>
        <taxon>Kluyvera</taxon>
    </lineage>
</organism>
<evidence type="ECO:0000313" key="1">
    <source>
        <dbReference type="EMBL" id="ROU13685.1"/>
    </source>
</evidence>
<proteinExistence type="predicted"/>
<gene>
    <name evidence="1" type="ORF">EB837_12215</name>
</gene>